<organism evidence="2 3">
    <name type="scientific">Elysia marginata</name>
    <dbReference type="NCBI Taxonomy" id="1093978"/>
    <lineage>
        <taxon>Eukaryota</taxon>
        <taxon>Metazoa</taxon>
        <taxon>Spiralia</taxon>
        <taxon>Lophotrochozoa</taxon>
        <taxon>Mollusca</taxon>
        <taxon>Gastropoda</taxon>
        <taxon>Heterobranchia</taxon>
        <taxon>Euthyneura</taxon>
        <taxon>Panpulmonata</taxon>
        <taxon>Sacoglossa</taxon>
        <taxon>Placobranchoidea</taxon>
        <taxon>Plakobranchidae</taxon>
        <taxon>Elysia</taxon>
    </lineage>
</organism>
<evidence type="ECO:0000256" key="1">
    <source>
        <dbReference type="SAM" id="MobiDB-lite"/>
    </source>
</evidence>
<feature type="compositionally biased region" description="Basic and acidic residues" evidence="1">
    <location>
        <begin position="29"/>
        <end position="50"/>
    </location>
</feature>
<gene>
    <name evidence="2" type="ORF">ElyMa_003925300</name>
</gene>
<dbReference type="EMBL" id="BMAT01007974">
    <property type="protein sequence ID" value="GFR75637.1"/>
    <property type="molecule type" value="Genomic_DNA"/>
</dbReference>
<dbReference type="AlphaFoldDB" id="A0AAV4FQ87"/>
<comment type="caution">
    <text evidence="2">The sequence shown here is derived from an EMBL/GenBank/DDBJ whole genome shotgun (WGS) entry which is preliminary data.</text>
</comment>
<protein>
    <submittedName>
        <fullName evidence="2">Uncharacterized protein</fullName>
    </submittedName>
</protein>
<evidence type="ECO:0000313" key="2">
    <source>
        <dbReference type="EMBL" id="GFR75637.1"/>
    </source>
</evidence>
<reference evidence="2 3" key="1">
    <citation type="journal article" date="2021" name="Elife">
        <title>Chloroplast acquisition without the gene transfer in kleptoplastic sea slugs, Plakobranchus ocellatus.</title>
        <authorList>
            <person name="Maeda T."/>
            <person name="Takahashi S."/>
            <person name="Yoshida T."/>
            <person name="Shimamura S."/>
            <person name="Takaki Y."/>
            <person name="Nagai Y."/>
            <person name="Toyoda A."/>
            <person name="Suzuki Y."/>
            <person name="Arimoto A."/>
            <person name="Ishii H."/>
            <person name="Satoh N."/>
            <person name="Nishiyama T."/>
            <person name="Hasebe M."/>
            <person name="Maruyama T."/>
            <person name="Minagawa J."/>
            <person name="Obokata J."/>
            <person name="Shigenobu S."/>
        </authorList>
    </citation>
    <scope>NUCLEOTIDE SEQUENCE [LARGE SCALE GENOMIC DNA]</scope>
</reference>
<feature type="non-terminal residue" evidence="2">
    <location>
        <position position="79"/>
    </location>
</feature>
<dbReference type="Proteomes" id="UP000762676">
    <property type="component" value="Unassembled WGS sequence"/>
</dbReference>
<sequence>GEVQPWAGGDAGKSDPEVNGSPGANVGFDLHEIHEEDETDNVRDLDRQRQEDEEEEDPRLLPLANSGVGNGKDSTEQRV</sequence>
<name>A0AAV4FQ87_9GAST</name>
<proteinExistence type="predicted"/>
<feature type="region of interest" description="Disordered" evidence="1">
    <location>
        <begin position="1"/>
        <end position="79"/>
    </location>
</feature>
<evidence type="ECO:0000313" key="3">
    <source>
        <dbReference type="Proteomes" id="UP000762676"/>
    </source>
</evidence>
<accession>A0AAV4FQ87</accession>
<feature type="non-terminal residue" evidence="2">
    <location>
        <position position="1"/>
    </location>
</feature>
<keyword evidence="3" id="KW-1185">Reference proteome</keyword>